<dbReference type="Pfam" id="PF03372">
    <property type="entry name" value="Exo_endo_phos"/>
    <property type="match status" value="1"/>
</dbReference>
<evidence type="ECO:0000256" key="3">
    <source>
        <dbReference type="ARBA" id="ARBA00007092"/>
    </source>
</evidence>
<comment type="similarity">
    <text evidence="3">Belongs to the DNA repair enzymes AP/ExoA family.</text>
</comment>
<evidence type="ECO:0000256" key="7">
    <source>
        <dbReference type="ARBA" id="ARBA00022759"/>
    </source>
</evidence>
<dbReference type="Gene3D" id="3.60.10.10">
    <property type="entry name" value="Endonuclease/exonuclease/phosphatase"/>
    <property type="match status" value="1"/>
</dbReference>
<protein>
    <recommendedName>
        <fullName evidence="4">ribonuclease H</fullName>
        <ecNumber evidence="4">3.1.26.4</ecNumber>
    </recommendedName>
</protein>
<dbReference type="InterPro" id="IPR027417">
    <property type="entry name" value="P-loop_NTPase"/>
</dbReference>
<feature type="domain" description="Ribonuclease H1 N-terminal" evidence="13">
    <location>
        <begin position="589"/>
        <end position="631"/>
    </location>
</feature>
<dbReference type="GO" id="GO:0004523">
    <property type="term" value="F:RNA-DNA hybrid ribonuclease activity"/>
    <property type="evidence" value="ECO:0007669"/>
    <property type="project" value="UniProtKB-EC"/>
</dbReference>
<dbReference type="InterPro" id="IPR005135">
    <property type="entry name" value="Endo/exonuclease/phosphatase"/>
</dbReference>
<feature type="region of interest" description="Disordered" evidence="12">
    <location>
        <begin position="1309"/>
        <end position="1330"/>
    </location>
</feature>
<dbReference type="InterPro" id="IPR009027">
    <property type="entry name" value="Ribosomal_bL9/RNase_H1_N"/>
</dbReference>
<dbReference type="Gene3D" id="3.40.970.10">
    <property type="entry name" value="Ribonuclease H1, N-terminal domain"/>
    <property type="match status" value="7"/>
</dbReference>
<comment type="caution">
    <text evidence="15">The sequence shown here is derived from an EMBL/GenBank/DDBJ whole genome shotgun (WGS) entry which is preliminary data.</text>
</comment>
<dbReference type="InterPro" id="IPR020848">
    <property type="entry name" value="AP_endonuclease_F1_CS"/>
</dbReference>
<feature type="binding site" evidence="10">
    <location>
        <position position="277"/>
    </location>
    <ligand>
        <name>Mg(2+)</name>
        <dbReference type="ChEBI" id="CHEBI:18420"/>
        <label>1</label>
    </ligand>
</feature>
<accession>A0A9W6TP98</accession>
<gene>
    <name evidence="15" type="ORF">Pfra01_000108600</name>
</gene>
<dbReference type="InterPro" id="IPR037056">
    <property type="entry name" value="RNase_H1_N_sf"/>
</dbReference>
<evidence type="ECO:0000256" key="12">
    <source>
        <dbReference type="SAM" id="MobiDB-lite"/>
    </source>
</evidence>
<dbReference type="GO" id="GO:0003677">
    <property type="term" value="F:DNA binding"/>
    <property type="evidence" value="ECO:0007669"/>
    <property type="project" value="InterPro"/>
</dbReference>
<dbReference type="GO" id="GO:0005634">
    <property type="term" value="C:nucleus"/>
    <property type="evidence" value="ECO:0007669"/>
    <property type="project" value="TreeGrafter"/>
</dbReference>
<proteinExistence type="inferred from homology"/>
<reference evidence="15" key="1">
    <citation type="submission" date="2023-04" db="EMBL/GenBank/DDBJ databases">
        <title>Phytophthora fragariaefolia NBRC 109709.</title>
        <authorList>
            <person name="Ichikawa N."/>
            <person name="Sato H."/>
            <person name="Tonouchi N."/>
        </authorList>
    </citation>
    <scope>NUCLEOTIDE SEQUENCE</scope>
    <source>
        <strain evidence="15">NBRC 109709</strain>
    </source>
</reference>
<keyword evidence="10" id="KW-0464">Manganese</keyword>
<evidence type="ECO:0000256" key="11">
    <source>
        <dbReference type="PIRSR" id="PIRSR604808-3"/>
    </source>
</evidence>
<evidence type="ECO:0000313" key="16">
    <source>
        <dbReference type="Proteomes" id="UP001165121"/>
    </source>
</evidence>
<dbReference type="InterPro" id="IPR036691">
    <property type="entry name" value="Endo/exonu/phosph_ase_sf"/>
</dbReference>
<dbReference type="PANTHER" id="PTHR22748">
    <property type="entry name" value="AP ENDONUCLEASE"/>
    <property type="match status" value="1"/>
</dbReference>
<feature type="domain" description="Ribonuclease H1 N-terminal" evidence="13">
    <location>
        <begin position="453"/>
        <end position="495"/>
    </location>
</feature>
<dbReference type="Proteomes" id="UP001165121">
    <property type="component" value="Unassembled WGS sequence"/>
</dbReference>
<comment type="cofactor">
    <cofactor evidence="10">
        <name>Mg(2+)</name>
        <dbReference type="ChEBI" id="CHEBI:18420"/>
    </cofactor>
    <cofactor evidence="10">
        <name>Mn(2+)</name>
        <dbReference type="ChEBI" id="CHEBI:29035"/>
    </cofactor>
    <text evidence="10">Probably binds two magnesium or manganese ions per subunit.</text>
</comment>
<dbReference type="FunFam" id="3.40.970.10:FF:000001">
    <property type="entry name" value="Ribonuclease H1"/>
    <property type="match status" value="4"/>
</dbReference>
<dbReference type="GO" id="GO:0006284">
    <property type="term" value="P:base-excision repair"/>
    <property type="evidence" value="ECO:0007669"/>
    <property type="project" value="TreeGrafter"/>
</dbReference>
<evidence type="ECO:0000256" key="9">
    <source>
        <dbReference type="ARBA" id="ARBA00022842"/>
    </source>
</evidence>
<dbReference type="PROSITE" id="PS00728">
    <property type="entry name" value="AP_NUCLEASE_F1_3"/>
    <property type="match status" value="1"/>
</dbReference>
<evidence type="ECO:0000259" key="13">
    <source>
        <dbReference type="Pfam" id="PF01693"/>
    </source>
</evidence>
<dbReference type="NCBIfam" id="TIGR00195">
    <property type="entry name" value="exoDNase_III"/>
    <property type="match status" value="1"/>
</dbReference>
<feature type="domain" description="Ribonuclease H1 N-terminal" evidence="13">
    <location>
        <begin position="373"/>
        <end position="415"/>
    </location>
</feature>
<keyword evidence="8" id="KW-0378">Hydrolase</keyword>
<dbReference type="SUPFAM" id="SSF55658">
    <property type="entry name" value="L9 N-domain-like"/>
    <property type="match status" value="7"/>
</dbReference>
<dbReference type="SUPFAM" id="SSF52540">
    <property type="entry name" value="P-loop containing nucleoside triphosphate hydrolases"/>
    <property type="match status" value="1"/>
</dbReference>
<organism evidence="15 16">
    <name type="scientific">Phytophthora fragariaefolia</name>
    <dbReference type="NCBI Taxonomy" id="1490495"/>
    <lineage>
        <taxon>Eukaryota</taxon>
        <taxon>Sar</taxon>
        <taxon>Stramenopiles</taxon>
        <taxon>Oomycota</taxon>
        <taxon>Peronosporomycetes</taxon>
        <taxon>Peronosporales</taxon>
        <taxon>Peronosporaceae</taxon>
        <taxon>Phytophthora</taxon>
    </lineage>
</organism>
<keyword evidence="5" id="KW-0540">Nuclease</keyword>
<dbReference type="NCBIfam" id="TIGR00633">
    <property type="entry name" value="xth"/>
    <property type="match status" value="1"/>
</dbReference>
<dbReference type="Pfam" id="PF01693">
    <property type="entry name" value="Cauli_VI"/>
    <property type="match status" value="7"/>
</dbReference>
<feature type="domain" description="Ribonuclease H1 N-terminal" evidence="13">
    <location>
        <begin position="517"/>
        <end position="559"/>
    </location>
</feature>
<dbReference type="GO" id="GO:0003906">
    <property type="term" value="F:DNA-(apurinic or apyrimidinic site) endonuclease activity"/>
    <property type="evidence" value="ECO:0007669"/>
    <property type="project" value="TreeGrafter"/>
</dbReference>
<comment type="similarity">
    <text evidence="2">Belongs to the RNase H family.</text>
</comment>
<evidence type="ECO:0000256" key="1">
    <source>
        <dbReference type="ARBA" id="ARBA00001936"/>
    </source>
</evidence>
<evidence type="ECO:0000256" key="5">
    <source>
        <dbReference type="ARBA" id="ARBA00022722"/>
    </source>
</evidence>
<feature type="binding site" evidence="10">
    <location>
        <position position="148"/>
    </location>
    <ligand>
        <name>Mg(2+)</name>
        <dbReference type="ChEBI" id="CHEBI:18420"/>
        <label>1</label>
    </ligand>
</feature>
<name>A0A9W6TP98_9STRA</name>
<feature type="binding site" evidence="10">
    <location>
        <position position="116"/>
    </location>
    <ligand>
        <name>Mg(2+)</name>
        <dbReference type="ChEBI" id="CHEBI:18420"/>
        <label>1</label>
    </ligand>
</feature>
<dbReference type="EC" id="3.1.26.4" evidence="4"/>
<evidence type="ECO:0000256" key="10">
    <source>
        <dbReference type="PIRSR" id="PIRSR604808-2"/>
    </source>
</evidence>
<feature type="region of interest" description="Disordered" evidence="12">
    <location>
        <begin position="39"/>
        <end position="60"/>
    </location>
</feature>
<feature type="domain" description="Endonuclease/exonuclease/phosphatase" evidence="14">
    <location>
        <begin position="114"/>
        <end position="357"/>
    </location>
</feature>
<evidence type="ECO:0000259" key="14">
    <source>
        <dbReference type="Pfam" id="PF03372"/>
    </source>
</evidence>
<keyword evidence="7" id="KW-0255">Endonuclease</keyword>
<feature type="domain" description="Ribonuclease H1 N-terminal" evidence="13">
    <location>
        <begin position="799"/>
        <end position="839"/>
    </location>
</feature>
<keyword evidence="6 10" id="KW-0479">Metal-binding</keyword>
<feature type="site" description="Important for catalytic activity" evidence="11">
    <location>
        <position position="346"/>
    </location>
</feature>
<dbReference type="CDD" id="cd09087">
    <property type="entry name" value="Ape1-like_AP-endo"/>
    <property type="match status" value="1"/>
</dbReference>
<dbReference type="InterPro" id="IPR004808">
    <property type="entry name" value="AP_endonuc_1"/>
</dbReference>
<keyword evidence="16" id="KW-1185">Reference proteome</keyword>
<dbReference type="SUPFAM" id="SSF56219">
    <property type="entry name" value="DNase I-like"/>
    <property type="match status" value="1"/>
</dbReference>
<dbReference type="PANTHER" id="PTHR22748:SF6">
    <property type="entry name" value="DNA-(APURINIC OR APYRIMIDINIC SITE) ENDONUCLEASE"/>
    <property type="match status" value="1"/>
</dbReference>
<dbReference type="GO" id="GO:0008311">
    <property type="term" value="F:double-stranded DNA 3'-5' DNA exonuclease activity"/>
    <property type="evidence" value="ECO:0007669"/>
    <property type="project" value="TreeGrafter"/>
</dbReference>
<sequence>MVRQSKRLQVAAEKAATAVTATSPAKKKRKTVAVAAKAVVEASAESSPSPKPTKDAKSAWGALFATQKGKKTQQRARPMPAEPISADLKAKIETFPAFEGVSKRSTDAEIKIVAWNVNGLRAVLKRDESVHLRAYVAQEDPDVFCLSETKICSEELQKLEDFLPQYEHQYWSCAVKKGYASTAIFSKIKPLSVKDEIIVGDHDSKGVSKASNGGKDQEGRFLALEFPKFWLVHTYVPNAGGKLERLDFRTQQWDKAMLREMKEMEKAKPVVWCGDLNVAHQEIDIHNPKGNHKSAGFTDEERESFGQILDSGFVDTFRRLHPDKVEYSYFGYRHNMRAQNKGWRLDYFVVSEALMANVYDSDSGYDYVEPSWFYAVAVGRHPGIYTRHEEEAAQVLGFPSCCMRKFSEYEDAREFLEEFDVFCDTLTEGASEEREVEEEEPERGEGDETDSWFYAVAVGRSTGIFLDLEDARDQVYGYPRARMAKFLNYDEAEEYIETNQRFGEEEEEKEEQKNVWFYTVAVGRSTGIYLDYQDAFQQVHGFSGFRMKKFRSYDDAEEYVAFNQVYSSDEEGSSEDDEQSAEEEKEVWYYAVAVGRSVGVFTDWQVARAQVHGYSGFRMKKFLHYGEARQYIVNNRICFSEAEEEKSDEEDNEVEQWYYAVAVGRSTGIFMSHDDALDQVYGYSGFRMKNFLDYEEAQAYMDTNRVYTPNENWGESDEGEADSVEEEVWFYAVAIGRNIGIYTNHEDAIDQVHGYPGFRMKKFLDYDEAEEYIDCNQVYSSEEDWESESEPEEELDTWYYAVAVGRSRGVYTDWKIAVNQVHGYPGFRMKKFTNISEALLYVRLYKGYYDDDDQISDDALLYSNCGETVVKTATELEEEVTELAHTLDLEQVAEEDIDKGLKLIEQVHKYLERMDCGKSRRCISVMGTTGVDKSTLVSLLFGEAGVLVHRENAYSRVLVAEKPLPGIAIHSGASSKTLLPGIIPATVHGEQVVVFDMPGDHDTRGPFAELVVHAILKWMLAKYEQMTFILVGTSPQNRQQQAELANIINRVYDGGSNAVLVYMKCDTDFDPKITSTFESIAADKRSIPAFALCRPAQSDEEGTDYSSQCQTARRAILNQVMVLASSHGEFEGSVPDSAQLLLQNFCKRSIAKACDSVSEEFLQNYDYDRLTRSLDAISALLNDLASQQPVDFATVVQLLQQMLRRSCQLRKSSLITLKENIYNYRKRVTDNEARTLEIHRWNLHLSSDDVADIKNFVEMMHRVPNSDIPSVVLVGFSKVTVSVPLQVWANVIIVSPVVRISEELDLSAEGKAPSWDPSRAGPGKDGRHGKAGKYGGNLLIVCRKLENHDNTVILLKSMGQKGGTGQDGGRGVDGVDAEYDELQFKASAKRLINRLSSIGTWEAAFKTLPGGIKLEKRSKEEATPSNADVLRAIVGTTVATAAVAVGSSAAGKFIATTGFLIGARIVNGSFRRNTRTTLNVARPSVPGGLGIPPGRRGRGGNGGLGGELYIAEIGFALIKCRGQQGQSGVPGKEGDCSRMVVLVPLCEGKLG</sequence>
<dbReference type="InterPro" id="IPR011320">
    <property type="entry name" value="RNase_H1_N"/>
</dbReference>
<feature type="compositionally biased region" description="Low complexity" evidence="12">
    <location>
        <begin position="39"/>
        <end position="48"/>
    </location>
</feature>
<evidence type="ECO:0000256" key="4">
    <source>
        <dbReference type="ARBA" id="ARBA00012180"/>
    </source>
</evidence>
<keyword evidence="9 10" id="KW-0460">Magnesium</keyword>
<evidence type="ECO:0000256" key="6">
    <source>
        <dbReference type="ARBA" id="ARBA00022723"/>
    </source>
</evidence>
<feature type="site" description="Transition state stabilizer" evidence="11">
    <location>
        <position position="277"/>
    </location>
</feature>
<feature type="binding site" evidence="10">
    <location>
        <position position="275"/>
    </location>
    <ligand>
        <name>Mg(2+)</name>
        <dbReference type="ChEBI" id="CHEBI:18420"/>
        <label>1</label>
    </ligand>
</feature>
<dbReference type="EMBL" id="BSXT01000086">
    <property type="protein sequence ID" value="GMF17115.1"/>
    <property type="molecule type" value="Genomic_DNA"/>
</dbReference>
<feature type="domain" description="Ribonuclease H1 N-terminal" evidence="13">
    <location>
        <begin position="658"/>
        <end position="700"/>
    </location>
</feature>
<feature type="domain" description="Ribonuclease H1 N-terminal" evidence="13">
    <location>
        <begin position="730"/>
        <end position="772"/>
    </location>
</feature>
<evidence type="ECO:0000313" key="15">
    <source>
        <dbReference type="EMBL" id="GMF17115.1"/>
    </source>
</evidence>
<comment type="cofactor">
    <cofactor evidence="1">
        <name>Mn(2+)</name>
        <dbReference type="ChEBI" id="CHEBI:29035"/>
    </cofactor>
</comment>
<dbReference type="GO" id="GO:0008081">
    <property type="term" value="F:phosphoric diester hydrolase activity"/>
    <property type="evidence" value="ECO:0007669"/>
    <property type="project" value="TreeGrafter"/>
</dbReference>
<evidence type="ECO:0000256" key="8">
    <source>
        <dbReference type="ARBA" id="ARBA00022801"/>
    </source>
</evidence>
<dbReference type="OrthoDB" id="498125at2759"/>
<dbReference type="PROSITE" id="PS51435">
    <property type="entry name" value="AP_NUCLEASE_F1_4"/>
    <property type="match status" value="1"/>
</dbReference>
<dbReference type="Gene3D" id="3.40.50.300">
    <property type="entry name" value="P-loop containing nucleotide triphosphate hydrolases"/>
    <property type="match status" value="1"/>
</dbReference>
<dbReference type="GO" id="GO:0046872">
    <property type="term" value="F:metal ion binding"/>
    <property type="evidence" value="ECO:0007669"/>
    <property type="project" value="UniProtKB-KW"/>
</dbReference>
<evidence type="ECO:0000256" key="2">
    <source>
        <dbReference type="ARBA" id="ARBA00005300"/>
    </source>
</evidence>